<dbReference type="Proteomes" id="UP000479293">
    <property type="component" value="Unassembled WGS sequence"/>
</dbReference>
<protein>
    <submittedName>
        <fullName evidence="1">Uncharacterized protein</fullName>
    </submittedName>
</protein>
<gene>
    <name evidence="1" type="ORF">GBK04_25245</name>
</gene>
<proteinExistence type="predicted"/>
<organism evidence="1 2">
    <name type="scientific">Salmonirosea aquatica</name>
    <dbReference type="NCBI Taxonomy" id="2654236"/>
    <lineage>
        <taxon>Bacteria</taxon>
        <taxon>Pseudomonadati</taxon>
        <taxon>Bacteroidota</taxon>
        <taxon>Cytophagia</taxon>
        <taxon>Cytophagales</taxon>
        <taxon>Spirosomataceae</taxon>
        <taxon>Salmonirosea</taxon>
    </lineage>
</organism>
<name>A0A7C9BMS1_9BACT</name>
<reference evidence="1 2" key="1">
    <citation type="submission" date="2019-10" db="EMBL/GenBank/DDBJ databases">
        <title>Draft Genome Sequence of Cytophagaceae sp. SJW1-29.</title>
        <authorList>
            <person name="Choi A."/>
        </authorList>
    </citation>
    <scope>NUCLEOTIDE SEQUENCE [LARGE SCALE GENOMIC DNA]</scope>
    <source>
        <strain evidence="1 2">SJW1-29</strain>
    </source>
</reference>
<dbReference type="AlphaFoldDB" id="A0A7C9BMS1"/>
<keyword evidence="2" id="KW-1185">Reference proteome</keyword>
<accession>A0A7C9BMS1</accession>
<evidence type="ECO:0000313" key="1">
    <source>
        <dbReference type="EMBL" id="MPR36555.1"/>
    </source>
</evidence>
<comment type="caution">
    <text evidence="1">The sequence shown here is derived from an EMBL/GenBank/DDBJ whole genome shotgun (WGS) entry which is preliminary data.</text>
</comment>
<evidence type="ECO:0000313" key="2">
    <source>
        <dbReference type="Proteomes" id="UP000479293"/>
    </source>
</evidence>
<dbReference type="EMBL" id="WHLY01000002">
    <property type="protein sequence ID" value="MPR36555.1"/>
    <property type="molecule type" value="Genomic_DNA"/>
</dbReference>
<dbReference type="RefSeq" id="WP_152764566.1">
    <property type="nucleotide sequence ID" value="NZ_WHLY01000002.1"/>
</dbReference>
<sequence>MIDALATGLTFLPLKFTRNALLHRIEAADPALTSRVGLSYQLTLLVPEFPFSGNLEALHTSEGREAPVEEQGGIQRYAGAEFRYNGGRNGKLDGLLSHAKPRRAQNVLSLSLTQTTAFCLRENVTGGLPAVNLEKTLPKAQAIKAGLANEDFVAFGEAFWNVWQAEHRQFLTWQPDHKRVGRSQEEYLYFLLNISPAPEQVRLRVQHYPADGSIPEAVTVLTLDNPLLYAVVGCPVGAAVLGIPATVTRYEVWLSDQNDRRLSETRTYLPDDAYQPQERSVLFVNSLGAGTPCG</sequence>